<evidence type="ECO:0000256" key="1">
    <source>
        <dbReference type="ARBA" id="ARBA00004123"/>
    </source>
</evidence>
<dbReference type="PANTHER" id="PTHR15975">
    <property type="entry name" value="CCR4-NOT TRANSCRIPTION COMPLEX SUBUNIT 11"/>
    <property type="match status" value="1"/>
</dbReference>
<evidence type="ECO:0000256" key="5">
    <source>
        <dbReference type="ARBA" id="ARBA00022490"/>
    </source>
</evidence>
<keyword evidence="7" id="KW-0943">RNA-mediated gene silencing</keyword>
<feature type="region of interest" description="Disordered" evidence="10">
    <location>
        <begin position="763"/>
        <end position="800"/>
    </location>
</feature>
<feature type="compositionally biased region" description="Polar residues" evidence="10">
    <location>
        <begin position="613"/>
        <end position="629"/>
    </location>
</feature>
<feature type="region of interest" description="Disordered" evidence="10">
    <location>
        <begin position="335"/>
        <end position="354"/>
    </location>
</feature>
<evidence type="ECO:0000256" key="4">
    <source>
        <dbReference type="ARBA" id="ARBA00014872"/>
    </source>
</evidence>
<keyword evidence="8" id="KW-0804">Transcription</keyword>
<accession>A0AAE9D3M2</accession>
<feature type="compositionally biased region" description="Basic and acidic residues" evidence="10">
    <location>
        <begin position="777"/>
        <end position="787"/>
    </location>
</feature>
<evidence type="ECO:0000256" key="9">
    <source>
        <dbReference type="ARBA" id="ARBA00023242"/>
    </source>
</evidence>
<evidence type="ECO:0000313" key="12">
    <source>
        <dbReference type="Proteomes" id="UP000827892"/>
    </source>
</evidence>
<protein>
    <recommendedName>
        <fullName evidence="4">CCR4-NOT transcription complex subunit 11</fullName>
    </recommendedName>
</protein>
<keyword evidence="5" id="KW-0963">Cytoplasm</keyword>
<feature type="compositionally biased region" description="Low complexity" evidence="10">
    <location>
        <begin position="600"/>
        <end position="612"/>
    </location>
</feature>
<reference evidence="11 12" key="1">
    <citation type="submission" date="2022-05" db="EMBL/GenBank/DDBJ databases">
        <title>Chromosome-level reference genomes for two strains of Caenorhabditis briggsae: an improved platform for comparative genomics.</title>
        <authorList>
            <person name="Stevens L."/>
            <person name="Andersen E.C."/>
        </authorList>
    </citation>
    <scope>NUCLEOTIDE SEQUENCE [LARGE SCALE GENOMIC DNA]</scope>
    <source>
        <strain evidence="11">QX1410_ONT</strain>
        <tissue evidence="11">Whole-organism</tissue>
    </source>
</reference>
<gene>
    <name evidence="11" type="ORF">L3Y34_003015</name>
</gene>
<feature type="compositionally biased region" description="Polar residues" evidence="10">
    <location>
        <begin position="709"/>
        <end position="720"/>
    </location>
</feature>
<dbReference type="GO" id="GO:0005634">
    <property type="term" value="C:nucleus"/>
    <property type="evidence" value="ECO:0007669"/>
    <property type="project" value="UniProtKB-SubCell"/>
</dbReference>
<evidence type="ECO:0000256" key="7">
    <source>
        <dbReference type="ARBA" id="ARBA00023158"/>
    </source>
</evidence>
<dbReference type="PANTHER" id="PTHR15975:SF0">
    <property type="entry name" value="CCR4-NOT TRANSCRIPTION COMPLEX SUBUNIT 11"/>
    <property type="match status" value="1"/>
</dbReference>
<sequence>MTKKQKKKDKKAAAAAAGAVSKDDAQNKKENDLDLLEDIKRDEDLYISESDVTNISNFIRTTNKSFNSLGNSVLAFFENRCSLAILHALIALFDVDGDDQEDVVRRLNIIYIVWRLPDMEQYMRLKPAKTIADVHAHPFATFLFWAEQLEQHEPEATLARIIVTCNVGVVEKLTALEFQKKAKSLDLHKVERDAFEKWAELNMDHWPEITEEMVPLVKAMRELGIYRERKDYEAGMAEAFYPLVHNAPTLLPSRMRPDDLEDPSVANFRRMIDPKHEEAEQVVYSKSAGPDMQKELLKAFEDLETTVVEYQSEIFSGMTQPELDEAQRQIEFTGRMVESSASSECPTEIDSEDSEIEAESEFKAMTQMTYADDDKIIEGCVDRVLEGIGLTTSKSDRLIQFVKYGAQSHPQFKRLLAASEDDEFVQKFCRNNNRICASFLVRTALNDKATGTEQCLFGRYMRILQSVGSIVQAFETVVKLGKEFEELNRLQASHRSIVMDYIRHVISVVETAENATDRAIRLVAMLIRKLITEKVVIVEELTTDVRPFCLKHNTNRDCTALYQIMSSIQQGVAPPADAVAVLADDDDDADLIVTTPPKLLTSSSRTTTTKSSDANSQTTVTTETKSVENAQQKMTMTTVVERSGDQIMQKKKMVLEYKQLTTDDEEPIPIDTAALSNINLAINAKNKGGFKAAAYQIFDQLANGTFGSPNRYQNNRKNSASSGILTSSSGGPSSTTTTTTHQMMLAIANTPNPRPGEMMVLTTSAPIRVASAPPGIGERDGETKHEQSSSSKTWNKNKKR</sequence>
<feature type="compositionally biased region" description="Basic residues" evidence="10">
    <location>
        <begin position="1"/>
        <end position="10"/>
    </location>
</feature>
<comment type="subcellular location">
    <subcellularLocation>
        <location evidence="2">Cytoplasm</location>
    </subcellularLocation>
    <subcellularLocation>
        <location evidence="1">Nucleus</location>
    </subcellularLocation>
</comment>
<dbReference type="Proteomes" id="UP000827892">
    <property type="component" value="Chromosome IV"/>
</dbReference>
<evidence type="ECO:0000256" key="2">
    <source>
        <dbReference type="ARBA" id="ARBA00004496"/>
    </source>
</evidence>
<feature type="region of interest" description="Disordered" evidence="10">
    <location>
        <begin position="600"/>
        <end position="629"/>
    </location>
</feature>
<keyword evidence="9" id="KW-0539">Nucleus</keyword>
<feature type="region of interest" description="Disordered" evidence="10">
    <location>
        <begin position="1"/>
        <end position="28"/>
    </location>
</feature>
<dbReference type="Pfam" id="PF10155">
    <property type="entry name" value="CNOT11"/>
    <property type="match status" value="1"/>
</dbReference>
<comment type="similarity">
    <text evidence="3">Belongs to the CNOT11 family.</text>
</comment>
<feature type="compositionally biased region" description="Low complexity" evidence="10">
    <location>
        <begin position="721"/>
        <end position="738"/>
    </location>
</feature>
<evidence type="ECO:0000256" key="6">
    <source>
        <dbReference type="ARBA" id="ARBA00023015"/>
    </source>
</evidence>
<feature type="region of interest" description="Disordered" evidence="10">
    <location>
        <begin position="709"/>
        <end position="738"/>
    </location>
</feature>
<keyword evidence="6" id="KW-0805">Transcription regulation</keyword>
<dbReference type="EMBL" id="CP090894">
    <property type="protein sequence ID" value="ULT93230.1"/>
    <property type="molecule type" value="Genomic_DNA"/>
</dbReference>
<dbReference type="GO" id="GO:0005737">
    <property type="term" value="C:cytoplasm"/>
    <property type="evidence" value="ECO:0007669"/>
    <property type="project" value="UniProtKB-SubCell"/>
</dbReference>
<dbReference type="AlphaFoldDB" id="A0AAE9D3M2"/>
<dbReference type="InterPro" id="IPR019312">
    <property type="entry name" value="CNOT11"/>
</dbReference>
<evidence type="ECO:0000256" key="8">
    <source>
        <dbReference type="ARBA" id="ARBA00023163"/>
    </source>
</evidence>
<name>A0AAE9D3M2_CAEBR</name>
<evidence type="ECO:0000313" key="11">
    <source>
        <dbReference type="EMBL" id="ULT93230.1"/>
    </source>
</evidence>
<evidence type="ECO:0000256" key="10">
    <source>
        <dbReference type="SAM" id="MobiDB-lite"/>
    </source>
</evidence>
<evidence type="ECO:0000256" key="3">
    <source>
        <dbReference type="ARBA" id="ARBA00008030"/>
    </source>
</evidence>
<organism evidence="11 12">
    <name type="scientific">Caenorhabditis briggsae</name>
    <dbReference type="NCBI Taxonomy" id="6238"/>
    <lineage>
        <taxon>Eukaryota</taxon>
        <taxon>Metazoa</taxon>
        <taxon>Ecdysozoa</taxon>
        <taxon>Nematoda</taxon>
        <taxon>Chromadorea</taxon>
        <taxon>Rhabditida</taxon>
        <taxon>Rhabditina</taxon>
        <taxon>Rhabditomorpha</taxon>
        <taxon>Rhabditoidea</taxon>
        <taxon>Rhabditidae</taxon>
        <taxon>Peloderinae</taxon>
        <taxon>Caenorhabditis</taxon>
    </lineage>
</organism>
<dbReference type="GO" id="GO:0031047">
    <property type="term" value="P:regulatory ncRNA-mediated gene silencing"/>
    <property type="evidence" value="ECO:0007669"/>
    <property type="project" value="UniProtKB-KW"/>
</dbReference>
<proteinExistence type="inferred from homology"/>
<dbReference type="GO" id="GO:0030014">
    <property type="term" value="C:CCR4-NOT complex"/>
    <property type="evidence" value="ECO:0007669"/>
    <property type="project" value="InterPro"/>
</dbReference>